<dbReference type="EMBL" id="MT142634">
    <property type="protein sequence ID" value="QJA86429.1"/>
    <property type="molecule type" value="Genomic_DNA"/>
</dbReference>
<feature type="domain" description="SF4 helicase" evidence="11">
    <location>
        <begin position="168"/>
        <end position="443"/>
    </location>
</feature>
<evidence type="ECO:0000256" key="3">
    <source>
        <dbReference type="ARBA" id="ARBA00022741"/>
    </source>
</evidence>
<dbReference type="Pfam" id="PF00772">
    <property type="entry name" value="DnaB"/>
    <property type="match status" value="1"/>
</dbReference>
<keyword evidence="7" id="KW-0238">DNA-binding</keyword>
<evidence type="ECO:0000256" key="5">
    <source>
        <dbReference type="ARBA" id="ARBA00022806"/>
    </source>
</evidence>
<evidence type="ECO:0000256" key="10">
    <source>
        <dbReference type="ARBA" id="ARBA00048954"/>
    </source>
</evidence>
<dbReference type="SUPFAM" id="SSF52540">
    <property type="entry name" value="P-loop containing nucleoside triphosphate hydrolases"/>
    <property type="match status" value="1"/>
</dbReference>
<dbReference type="PANTHER" id="PTHR30153">
    <property type="entry name" value="REPLICATIVE DNA HELICASE DNAB"/>
    <property type="match status" value="1"/>
</dbReference>
<gene>
    <name evidence="13" type="ORF">MM415B02082_0007</name>
    <name evidence="12" type="ORF">TM448A01721_0016</name>
</gene>
<dbReference type="GO" id="GO:0016787">
    <property type="term" value="F:hydrolase activity"/>
    <property type="evidence" value="ECO:0007669"/>
    <property type="project" value="UniProtKB-KW"/>
</dbReference>
<accession>A0A6H1ZSC6</accession>
<keyword evidence="5 12" id="KW-0347">Helicase</keyword>
<name>A0A6H1ZSC6_9ZZZZ</name>
<dbReference type="EC" id="5.6.2.3" evidence="9"/>
<protein>
    <recommendedName>
        <fullName evidence="9">DNA 5'-3' helicase</fullName>
        <ecNumber evidence="9">5.6.2.3</ecNumber>
    </recommendedName>
</protein>
<proteinExistence type="inferred from homology"/>
<comment type="similarity">
    <text evidence="1">Belongs to the helicase family. DnaB subfamily.</text>
</comment>
<sequence length="453" mass="52121">MNFEVRPHDIDAEKSVIGSVLIDNESIIAINTWIIDENDFYNSDNRKIWKVILKLHKEKEKIDTVTLNNACKEEYGKDTPTAYLITEYVEVVPSSANAEFYARIVRKKSIQRQIITGSIKIQTAGYENFNDSMQMLEMQSKLVRELKELSPSNRKKFDDVLKEAIESIETGKNVIPFGVSFLDNPAGGTSRGGITVLGGRPGHGKTSLATFMAKNFIHKGYTVAMFNRQIPNTEIVKKILTMESNSLSYSKMRKGRYIQRTKGKDLVNLTESEMLTINTLADTISEKYVNLYMFDNVRTLSDTMKEIERLEPDVVIDDYIQLIKFDDDRDRRFQLEEVMLEYEWQCKPSNGNFATILLSQLNRDIERRFDPRPKMADFSEAGAIEQIAETALFVFYGYVFDHTIFRQNQMEIISAKTRYGQIANYSIGYNGDRCMFYNTEQDAINDKADTEND</sequence>
<dbReference type="PROSITE" id="PS51199">
    <property type="entry name" value="SF4_HELICASE"/>
    <property type="match status" value="1"/>
</dbReference>
<dbReference type="Gene3D" id="1.10.860.10">
    <property type="entry name" value="DNAb Helicase, Chain A"/>
    <property type="match status" value="1"/>
</dbReference>
<dbReference type="GO" id="GO:0003677">
    <property type="term" value="F:DNA binding"/>
    <property type="evidence" value="ECO:0007669"/>
    <property type="project" value="UniProtKB-KW"/>
</dbReference>
<dbReference type="EMBL" id="MT144191">
    <property type="protein sequence ID" value="QJA50379.1"/>
    <property type="molecule type" value="Genomic_DNA"/>
</dbReference>
<evidence type="ECO:0000256" key="2">
    <source>
        <dbReference type="ARBA" id="ARBA00022705"/>
    </source>
</evidence>
<evidence type="ECO:0000256" key="4">
    <source>
        <dbReference type="ARBA" id="ARBA00022801"/>
    </source>
</evidence>
<dbReference type="GO" id="GO:0043139">
    <property type="term" value="F:5'-3' DNA helicase activity"/>
    <property type="evidence" value="ECO:0007669"/>
    <property type="project" value="UniProtKB-EC"/>
</dbReference>
<keyword evidence="6" id="KW-0067">ATP-binding</keyword>
<organism evidence="12">
    <name type="scientific">viral metagenome</name>
    <dbReference type="NCBI Taxonomy" id="1070528"/>
    <lineage>
        <taxon>unclassified sequences</taxon>
        <taxon>metagenomes</taxon>
        <taxon>organismal metagenomes</taxon>
    </lineage>
</organism>
<dbReference type="InterPro" id="IPR027417">
    <property type="entry name" value="P-loop_NTPase"/>
</dbReference>
<reference evidence="12" key="1">
    <citation type="submission" date="2020-03" db="EMBL/GenBank/DDBJ databases">
        <title>The deep terrestrial virosphere.</title>
        <authorList>
            <person name="Holmfeldt K."/>
            <person name="Nilsson E."/>
            <person name="Simone D."/>
            <person name="Lopez-Fernandez M."/>
            <person name="Wu X."/>
            <person name="de Brujin I."/>
            <person name="Lundin D."/>
            <person name="Andersson A."/>
            <person name="Bertilsson S."/>
            <person name="Dopson M."/>
        </authorList>
    </citation>
    <scope>NUCLEOTIDE SEQUENCE</scope>
    <source>
        <strain evidence="13">MM415B02082</strain>
        <strain evidence="12">TM448A01721</strain>
    </source>
</reference>
<dbReference type="InterPro" id="IPR036185">
    <property type="entry name" value="DNA_heli_DnaB-like_N_sf"/>
</dbReference>
<comment type="catalytic activity">
    <reaction evidence="10">
        <text>ATP + H2O = ADP + phosphate + H(+)</text>
        <dbReference type="Rhea" id="RHEA:13065"/>
        <dbReference type="ChEBI" id="CHEBI:15377"/>
        <dbReference type="ChEBI" id="CHEBI:15378"/>
        <dbReference type="ChEBI" id="CHEBI:30616"/>
        <dbReference type="ChEBI" id="CHEBI:43474"/>
        <dbReference type="ChEBI" id="CHEBI:456216"/>
        <dbReference type="EC" id="5.6.2.3"/>
    </reaction>
</comment>
<dbReference type="PANTHER" id="PTHR30153:SF2">
    <property type="entry name" value="REPLICATIVE DNA HELICASE"/>
    <property type="match status" value="1"/>
</dbReference>
<dbReference type="AlphaFoldDB" id="A0A6H1ZSC6"/>
<dbReference type="GO" id="GO:0005829">
    <property type="term" value="C:cytosol"/>
    <property type="evidence" value="ECO:0007669"/>
    <property type="project" value="TreeGrafter"/>
</dbReference>
<evidence type="ECO:0000259" key="11">
    <source>
        <dbReference type="PROSITE" id="PS51199"/>
    </source>
</evidence>
<evidence type="ECO:0000313" key="13">
    <source>
        <dbReference type="EMBL" id="QJA86429.1"/>
    </source>
</evidence>
<dbReference type="Pfam" id="PF03796">
    <property type="entry name" value="DnaB_C"/>
    <property type="match status" value="1"/>
</dbReference>
<evidence type="ECO:0000256" key="8">
    <source>
        <dbReference type="ARBA" id="ARBA00023235"/>
    </source>
</evidence>
<dbReference type="GO" id="GO:0005524">
    <property type="term" value="F:ATP binding"/>
    <property type="evidence" value="ECO:0007669"/>
    <property type="project" value="UniProtKB-KW"/>
</dbReference>
<evidence type="ECO:0000256" key="1">
    <source>
        <dbReference type="ARBA" id="ARBA00008428"/>
    </source>
</evidence>
<dbReference type="InterPro" id="IPR007693">
    <property type="entry name" value="DNA_helicase_DnaB-like_N"/>
</dbReference>
<keyword evidence="8" id="KW-0413">Isomerase</keyword>
<dbReference type="Gene3D" id="3.40.50.300">
    <property type="entry name" value="P-loop containing nucleotide triphosphate hydrolases"/>
    <property type="match status" value="1"/>
</dbReference>
<dbReference type="InterPro" id="IPR016136">
    <property type="entry name" value="DNA_helicase_N/primase_C"/>
</dbReference>
<keyword evidence="3" id="KW-0547">Nucleotide-binding</keyword>
<dbReference type="InterPro" id="IPR007694">
    <property type="entry name" value="DNA_helicase_DnaB-like_C"/>
</dbReference>
<evidence type="ECO:0000256" key="6">
    <source>
        <dbReference type="ARBA" id="ARBA00022840"/>
    </source>
</evidence>
<keyword evidence="2" id="KW-0235">DNA replication</keyword>
<evidence type="ECO:0000313" key="12">
    <source>
        <dbReference type="EMBL" id="QJA50379.1"/>
    </source>
</evidence>
<evidence type="ECO:0000256" key="7">
    <source>
        <dbReference type="ARBA" id="ARBA00023125"/>
    </source>
</evidence>
<evidence type="ECO:0000256" key="9">
    <source>
        <dbReference type="ARBA" id="ARBA00044969"/>
    </source>
</evidence>
<dbReference type="SUPFAM" id="SSF48024">
    <property type="entry name" value="N-terminal domain of DnaB helicase"/>
    <property type="match status" value="1"/>
</dbReference>
<dbReference type="GO" id="GO:0006260">
    <property type="term" value="P:DNA replication"/>
    <property type="evidence" value="ECO:0007669"/>
    <property type="project" value="UniProtKB-KW"/>
</dbReference>
<keyword evidence="4" id="KW-0378">Hydrolase</keyword>